<protein>
    <submittedName>
        <fullName evidence="1">Uncharacterized protein</fullName>
    </submittedName>
</protein>
<organism evidence="1 2">
    <name type="scientific">Paractinoplanes globisporus</name>
    <dbReference type="NCBI Taxonomy" id="113565"/>
    <lineage>
        <taxon>Bacteria</taxon>
        <taxon>Bacillati</taxon>
        <taxon>Actinomycetota</taxon>
        <taxon>Actinomycetes</taxon>
        <taxon>Micromonosporales</taxon>
        <taxon>Micromonosporaceae</taxon>
        <taxon>Paractinoplanes</taxon>
    </lineage>
</organism>
<comment type="caution">
    <text evidence="1">The sequence shown here is derived from an EMBL/GenBank/DDBJ whole genome shotgun (WGS) entry which is preliminary data.</text>
</comment>
<sequence>MRATRSVLQKIAGVSSAATVVRTDTGHGSIPVAARRITRP</sequence>
<evidence type="ECO:0000313" key="2">
    <source>
        <dbReference type="Proteomes" id="UP001602245"/>
    </source>
</evidence>
<evidence type="ECO:0000313" key="1">
    <source>
        <dbReference type="EMBL" id="MFF5296167.1"/>
    </source>
</evidence>
<reference evidence="1 2" key="1">
    <citation type="submission" date="2024-10" db="EMBL/GenBank/DDBJ databases">
        <title>The Natural Products Discovery Center: Release of the First 8490 Sequenced Strains for Exploring Actinobacteria Biosynthetic Diversity.</title>
        <authorList>
            <person name="Kalkreuter E."/>
            <person name="Kautsar S.A."/>
            <person name="Yang D."/>
            <person name="Bader C.D."/>
            <person name="Teijaro C.N."/>
            <person name="Fluegel L."/>
            <person name="Davis C.M."/>
            <person name="Simpson J.R."/>
            <person name="Lauterbach L."/>
            <person name="Steele A.D."/>
            <person name="Gui C."/>
            <person name="Meng S."/>
            <person name="Li G."/>
            <person name="Viehrig K."/>
            <person name="Ye F."/>
            <person name="Su P."/>
            <person name="Kiefer A.F."/>
            <person name="Nichols A."/>
            <person name="Cepeda A.J."/>
            <person name="Yan W."/>
            <person name="Fan B."/>
            <person name="Jiang Y."/>
            <person name="Adhikari A."/>
            <person name="Zheng C.-J."/>
            <person name="Schuster L."/>
            <person name="Cowan T.M."/>
            <person name="Smanski M.J."/>
            <person name="Chevrette M.G."/>
            <person name="De Carvalho L.P.S."/>
            <person name="Shen B."/>
        </authorList>
    </citation>
    <scope>NUCLEOTIDE SEQUENCE [LARGE SCALE GENOMIC DNA]</scope>
    <source>
        <strain evidence="1 2">NPDC000087</strain>
    </source>
</reference>
<accession>A0ABW6WS96</accession>
<keyword evidence="2" id="KW-1185">Reference proteome</keyword>
<dbReference type="RefSeq" id="WP_020516375.1">
    <property type="nucleotide sequence ID" value="NZ_JBIAZU010000008.1"/>
</dbReference>
<proteinExistence type="predicted"/>
<dbReference type="Proteomes" id="UP001602245">
    <property type="component" value="Unassembled WGS sequence"/>
</dbReference>
<gene>
    <name evidence="1" type="ORF">ACFY35_42605</name>
</gene>
<dbReference type="EMBL" id="JBIAZU010000008">
    <property type="protein sequence ID" value="MFF5296167.1"/>
    <property type="molecule type" value="Genomic_DNA"/>
</dbReference>
<name>A0ABW6WS96_9ACTN</name>